<dbReference type="Proteomes" id="UP000002026">
    <property type="component" value="Chromosome"/>
</dbReference>
<sequence length="157" mass="17104">MSKTLVAYFSASGTTGRVAKDLADAAGADLFEIAPEQPYTRADLNWQDKSSRTTFEMNDESCRPAIAKTVANMADYDTVFVGFPVWWYVEPRIIDTFLEAYDFAGKTVVPFATSGGSGLGQAPKRMQSLVPDAKVLPGRLLNGRPSKSELANWANSL</sequence>
<evidence type="ECO:0000313" key="3">
    <source>
        <dbReference type="Proteomes" id="UP000002026"/>
    </source>
</evidence>
<dbReference type="eggNOG" id="COG0716">
    <property type="taxonomic scope" value="Bacteria"/>
</dbReference>
<dbReference type="InterPro" id="IPR029039">
    <property type="entry name" value="Flavoprotein-like_sf"/>
</dbReference>
<dbReference type="Pfam" id="PF12682">
    <property type="entry name" value="Flavodoxin_4"/>
    <property type="match status" value="1"/>
</dbReference>
<proteinExistence type="predicted"/>
<reference evidence="2 3" key="1">
    <citation type="journal article" date="2009" name="Stand. Genomic Sci.">
        <title>Complete genome sequence of Slackia heliotrinireducens type strain (RHS 1).</title>
        <authorList>
            <person name="Pukall R."/>
            <person name="Lapidus A."/>
            <person name="Nolan M."/>
            <person name="Copeland A."/>
            <person name="Glavina Del Rio T."/>
            <person name="Lucas S."/>
            <person name="Chen F."/>
            <person name="Tice H."/>
            <person name="Cheng J.F."/>
            <person name="Chertkov O."/>
            <person name="Bruce D."/>
            <person name="Goodwin L."/>
            <person name="Kuske C."/>
            <person name="Brettin T."/>
            <person name="Detter J.C."/>
            <person name="Han C."/>
            <person name="Pitluck S."/>
            <person name="Pati A."/>
            <person name="Mavrommatis K."/>
            <person name="Ivanova N."/>
            <person name="Ovchinnikova G."/>
            <person name="Chen A."/>
            <person name="Palaniappan K."/>
            <person name="Schneider S."/>
            <person name="Rohde M."/>
            <person name="Chain P."/>
            <person name="D'haeseleer P."/>
            <person name="Goker M."/>
            <person name="Bristow J."/>
            <person name="Eisen J.A."/>
            <person name="Markowitz V."/>
            <person name="Kyrpides N.C."/>
            <person name="Klenk H.P."/>
            <person name="Hugenholtz P."/>
        </authorList>
    </citation>
    <scope>NUCLEOTIDE SEQUENCE [LARGE SCALE GENOMIC DNA]</scope>
    <source>
        <strain evidence="3">ATCC 29202 / DSM 20476 / NCTC 11029 / RHS 1</strain>
    </source>
</reference>
<dbReference type="KEGG" id="shi:Shel_18190"/>
<dbReference type="Gene3D" id="3.40.50.360">
    <property type="match status" value="1"/>
</dbReference>
<dbReference type="InterPro" id="IPR008254">
    <property type="entry name" value="Flavodoxin/NO_synth"/>
</dbReference>
<organism evidence="2 3">
    <name type="scientific">Slackia heliotrinireducens (strain ATCC 29202 / DSM 20476 / NCTC 11029 / RHS 1)</name>
    <name type="common">Peptococcus heliotrinreducens</name>
    <dbReference type="NCBI Taxonomy" id="471855"/>
    <lineage>
        <taxon>Bacteria</taxon>
        <taxon>Bacillati</taxon>
        <taxon>Actinomycetota</taxon>
        <taxon>Coriobacteriia</taxon>
        <taxon>Eggerthellales</taxon>
        <taxon>Eggerthellaceae</taxon>
        <taxon>Slackia</taxon>
    </lineage>
</organism>
<protein>
    <submittedName>
        <fullName evidence="2">Flavodoxin</fullName>
    </submittedName>
</protein>
<evidence type="ECO:0000259" key="1">
    <source>
        <dbReference type="Pfam" id="PF12682"/>
    </source>
</evidence>
<dbReference type="AlphaFoldDB" id="C7N7F2"/>
<dbReference type="PANTHER" id="PTHR39201:SF1">
    <property type="entry name" value="FLAVODOXIN-LIKE DOMAIN-CONTAINING PROTEIN"/>
    <property type="match status" value="1"/>
</dbReference>
<dbReference type="NCBIfam" id="NF005501">
    <property type="entry name" value="PRK07116.1"/>
    <property type="match status" value="1"/>
</dbReference>
<dbReference type="GO" id="GO:0010181">
    <property type="term" value="F:FMN binding"/>
    <property type="evidence" value="ECO:0007669"/>
    <property type="project" value="InterPro"/>
</dbReference>
<dbReference type="PANTHER" id="PTHR39201">
    <property type="entry name" value="EXPORTED PROTEIN-RELATED"/>
    <property type="match status" value="1"/>
</dbReference>
<dbReference type="STRING" id="471855.Shel_18190"/>
<name>C7N7F2_SLAHD</name>
<dbReference type="HOGENOM" id="CLU_068890_1_1_11"/>
<evidence type="ECO:0000313" key="2">
    <source>
        <dbReference type="EMBL" id="ACV22837.1"/>
    </source>
</evidence>
<dbReference type="RefSeq" id="WP_012798939.1">
    <property type="nucleotide sequence ID" value="NC_013165.1"/>
</dbReference>
<gene>
    <name evidence="2" type="ordered locus">Shel_18190</name>
</gene>
<dbReference type="EMBL" id="CP001684">
    <property type="protein sequence ID" value="ACV22837.1"/>
    <property type="molecule type" value="Genomic_DNA"/>
</dbReference>
<dbReference type="SUPFAM" id="SSF52218">
    <property type="entry name" value="Flavoproteins"/>
    <property type="match status" value="1"/>
</dbReference>
<keyword evidence="3" id="KW-1185">Reference proteome</keyword>
<accession>C7N7F2</accession>
<feature type="domain" description="Flavodoxin-like" evidence="1">
    <location>
        <begin position="3"/>
        <end position="156"/>
    </location>
</feature>